<dbReference type="eggNOG" id="COG3218">
    <property type="taxonomic scope" value="Bacteria"/>
</dbReference>
<accession>A0A059FQI8</accession>
<comment type="caution">
    <text evidence="2">The sequence shown here is derived from an EMBL/GenBank/DDBJ whole genome shotgun (WGS) entry which is preliminary data.</text>
</comment>
<dbReference type="AlphaFoldDB" id="A0A059FQI8"/>
<dbReference type="SUPFAM" id="SSF159594">
    <property type="entry name" value="XCC0632-like"/>
    <property type="match status" value="1"/>
</dbReference>
<organism evidence="2 3">
    <name type="scientific">Hyphomonas johnsonii MHS-2</name>
    <dbReference type="NCBI Taxonomy" id="1280950"/>
    <lineage>
        <taxon>Bacteria</taxon>
        <taxon>Pseudomonadati</taxon>
        <taxon>Pseudomonadota</taxon>
        <taxon>Alphaproteobacteria</taxon>
        <taxon>Hyphomonadales</taxon>
        <taxon>Hyphomonadaceae</taxon>
        <taxon>Hyphomonas</taxon>
    </lineage>
</organism>
<feature type="domain" description="ABC-type transport auxiliary lipoprotein component" evidence="1">
    <location>
        <begin position="44"/>
        <end position="173"/>
    </location>
</feature>
<gene>
    <name evidence="2" type="ORF">HJO_07977</name>
</gene>
<dbReference type="OrthoDB" id="7618596at2"/>
<dbReference type="EMBL" id="ARYK01000003">
    <property type="protein sequence ID" value="KCZ92877.1"/>
    <property type="molecule type" value="Genomic_DNA"/>
</dbReference>
<evidence type="ECO:0000313" key="2">
    <source>
        <dbReference type="EMBL" id="KCZ92877.1"/>
    </source>
</evidence>
<reference evidence="2 3" key="1">
    <citation type="journal article" date="2014" name="Antonie Van Leeuwenhoek">
        <title>Hyphomonas beringensis sp. nov. and Hyphomonas chukchiensis sp. nov., isolated from surface seawater of the Bering Sea and Chukchi Sea.</title>
        <authorList>
            <person name="Li C."/>
            <person name="Lai Q."/>
            <person name="Li G."/>
            <person name="Dong C."/>
            <person name="Wang J."/>
            <person name="Liao Y."/>
            <person name="Shao Z."/>
        </authorList>
    </citation>
    <scope>NUCLEOTIDE SEQUENCE [LARGE SCALE GENOMIC DNA]</scope>
    <source>
        <strain evidence="2 3">MHS-2</strain>
    </source>
</reference>
<keyword evidence="3" id="KW-1185">Reference proteome</keyword>
<dbReference type="Proteomes" id="UP000025171">
    <property type="component" value="Unassembled WGS sequence"/>
</dbReference>
<dbReference type="PATRIC" id="fig|1280950.3.peg.1599"/>
<proteinExistence type="predicted"/>
<dbReference type="Pfam" id="PF03886">
    <property type="entry name" value="ABC_trans_aux"/>
    <property type="match status" value="1"/>
</dbReference>
<dbReference type="Gene3D" id="3.40.50.10610">
    <property type="entry name" value="ABC-type transport auxiliary lipoprotein component"/>
    <property type="match status" value="1"/>
</dbReference>
<dbReference type="InterPro" id="IPR005586">
    <property type="entry name" value="ABC_trans_aux"/>
</dbReference>
<sequence>MIRSLILALSAATLVACVSILPEPKAPEGLYRFGPMDAMYRLEASIVVREPEASRLIGGRAIAAEDGDGALHLVRNVEWAESATRMMQMALLDTLGGGNAGMAVASETGAPTDFELVWRVSDFTLSGTMARCRMEATLLQGRTRKVLAQVNVSTTALALTPRNASRAKALTDAGRACISDVAAFVAEKTAAVPEPDA</sequence>
<evidence type="ECO:0000259" key="1">
    <source>
        <dbReference type="Pfam" id="PF03886"/>
    </source>
</evidence>
<name>A0A059FQI8_9PROT</name>
<dbReference type="RefSeq" id="WP_035615817.1">
    <property type="nucleotide sequence ID" value="NZ_ARYK01000003.1"/>
</dbReference>
<protein>
    <submittedName>
        <fullName evidence="2">Putative lipoprotein</fullName>
    </submittedName>
</protein>
<keyword evidence="2" id="KW-0449">Lipoprotein</keyword>
<dbReference type="STRING" id="1280950.HJO_07977"/>
<evidence type="ECO:0000313" key="3">
    <source>
        <dbReference type="Proteomes" id="UP000025171"/>
    </source>
</evidence>
<dbReference type="PROSITE" id="PS51257">
    <property type="entry name" value="PROKAR_LIPOPROTEIN"/>
    <property type="match status" value="1"/>
</dbReference>